<evidence type="ECO:0000313" key="3">
    <source>
        <dbReference type="Proteomes" id="UP000199529"/>
    </source>
</evidence>
<feature type="compositionally biased region" description="Polar residues" evidence="1">
    <location>
        <begin position="69"/>
        <end position="84"/>
    </location>
</feature>
<reference evidence="3" key="1">
    <citation type="submission" date="2016-10" db="EMBL/GenBank/DDBJ databases">
        <authorList>
            <person name="Varghese N."/>
            <person name="Submissions S."/>
        </authorList>
    </citation>
    <scope>NUCLEOTIDE SEQUENCE [LARGE SCALE GENOMIC DNA]</scope>
    <source>
        <strain evidence="3">CGMCC 4.3530</strain>
    </source>
</reference>
<dbReference type="RefSeq" id="WP_143061109.1">
    <property type="nucleotide sequence ID" value="NZ_FNOK01000028.1"/>
</dbReference>
<protein>
    <submittedName>
        <fullName evidence="2">Uncharacterized protein</fullName>
    </submittedName>
</protein>
<name>A0A1H3KIH7_9PSEU</name>
<gene>
    <name evidence="2" type="ORF">SAMN05216215_102859</name>
</gene>
<accession>A0A1H3KIH7</accession>
<proteinExistence type="predicted"/>
<dbReference type="STRING" id="418495.SAMN05216215_102859"/>
<dbReference type="Proteomes" id="UP000199529">
    <property type="component" value="Unassembled WGS sequence"/>
</dbReference>
<feature type="region of interest" description="Disordered" evidence="1">
    <location>
        <begin position="69"/>
        <end position="90"/>
    </location>
</feature>
<keyword evidence="3" id="KW-1185">Reference proteome</keyword>
<dbReference type="EMBL" id="FNOK01000028">
    <property type="protein sequence ID" value="SDY52012.1"/>
    <property type="molecule type" value="Genomic_DNA"/>
</dbReference>
<evidence type="ECO:0000313" key="2">
    <source>
        <dbReference type="EMBL" id="SDY52012.1"/>
    </source>
</evidence>
<sequence>MSVIDNAVDHQRPLWPEVALVAMSKQDTLVLRLPVGVASTADVAGSEAPDFTAVREEAERMRIDRLDPSCSQRPTWKPRSTSTPACWAWR</sequence>
<organism evidence="2 3">
    <name type="scientific">Saccharopolyspora shandongensis</name>
    <dbReference type="NCBI Taxonomy" id="418495"/>
    <lineage>
        <taxon>Bacteria</taxon>
        <taxon>Bacillati</taxon>
        <taxon>Actinomycetota</taxon>
        <taxon>Actinomycetes</taxon>
        <taxon>Pseudonocardiales</taxon>
        <taxon>Pseudonocardiaceae</taxon>
        <taxon>Saccharopolyspora</taxon>
    </lineage>
</organism>
<evidence type="ECO:0000256" key="1">
    <source>
        <dbReference type="SAM" id="MobiDB-lite"/>
    </source>
</evidence>
<dbReference type="AlphaFoldDB" id="A0A1H3KIH7"/>